<protein>
    <submittedName>
        <fullName evidence="6">Histidine kinase</fullName>
    </submittedName>
</protein>
<comment type="caution">
    <text evidence="6">The sequence shown here is derived from an EMBL/GenBank/DDBJ whole genome shotgun (WGS) entry which is preliminary data.</text>
</comment>
<name>A0A0L8MDS7_STRVG</name>
<dbReference type="PROSITE" id="PS50885">
    <property type="entry name" value="HAMP"/>
    <property type="match status" value="1"/>
</dbReference>
<dbReference type="Gene3D" id="6.10.340.10">
    <property type="match status" value="1"/>
</dbReference>
<dbReference type="PANTHER" id="PTHR32089:SF112">
    <property type="entry name" value="LYSOZYME-LIKE PROTEIN-RELATED"/>
    <property type="match status" value="1"/>
</dbReference>
<dbReference type="SMART" id="SM00304">
    <property type="entry name" value="HAMP"/>
    <property type="match status" value="2"/>
</dbReference>
<proteinExistence type="predicted"/>
<dbReference type="Pfam" id="PF00672">
    <property type="entry name" value="HAMP"/>
    <property type="match status" value="2"/>
</dbReference>
<dbReference type="PANTHER" id="PTHR32089">
    <property type="entry name" value="METHYL-ACCEPTING CHEMOTAXIS PROTEIN MCPB"/>
    <property type="match status" value="1"/>
</dbReference>
<keyword evidence="1 4" id="KW-0812">Transmembrane</keyword>
<keyword evidence="4" id="KW-0472">Membrane</keyword>
<dbReference type="PATRIC" id="fig|1961.12.peg.4701"/>
<feature type="compositionally biased region" description="Low complexity" evidence="3">
    <location>
        <begin position="761"/>
        <end position="770"/>
    </location>
</feature>
<organism evidence="6 7">
    <name type="scientific">Streptomyces virginiae</name>
    <name type="common">Streptomyces cinnamonensis</name>
    <dbReference type="NCBI Taxonomy" id="1961"/>
    <lineage>
        <taxon>Bacteria</taxon>
        <taxon>Bacillati</taxon>
        <taxon>Actinomycetota</taxon>
        <taxon>Actinomycetes</taxon>
        <taxon>Kitasatosporales</taxon>
        <taxon>Streptomycetaceae</taxon>
        <taxon>Streptomyces</taxon>
    </lineage>
</organism>
<dbReference type="Proteomes" id="UP000037084">
    <property type="component" value="Unassembled WGS sequence"/>
</dbReference>
<gene>
    <name evidence="6" type="ORF">ADK75_20805</name>
</gene>
<feature type="transmembrane region" description="Helical" evidence="4">
    <location>
        <begin position="677"/>
        <end position="698"/>
    </location>
</feature>
<keyword evidence="6" id="KW-0418">Kinase</keyword>
<feature type="region of interest" description="Disordered" evidence="3">
    <location>
        <begin position="750"/>
        <end position="770"/>
    </location>
</feature>
<evidence type="ECO:0000259" key="5">
    <source>
        <dbReference type="PROSITE" id="PS50885"/>
    </source>
</evidence>
<evidence type="ECO:0000256" key="1">
    <source>
        <dbReference type="ARBA" id="ARBA00022692"/>
    </source>
</evidence>
<dbReference type="AlphaFoldDB" id="A0A0L8MDS7"/>
<sequence length="770" mass="80991">MAASRSRRRHRSRRRADMSLLGGIRPPIAALSALLLALAALTAFQLGHVGRETVPPAVLTSQQYFAEDGAIALRASLDESITDIGRTASLFSSGEPVSPDSVLDKLGSVYQKWRGTAVIEIKSGRLEAQRGENLPLTALDLTALDEEDGLAPRMVRLENGETRLLTLALLSWPDRPQQLLVASSSLKVPGISLGRSRAIAVLDSSGQILGSDGVGSSGPERQQLGKFAKTVAQKAARHPLQAKEPGSGGFAGVSGSLLGDSRNGHRSVAGYAKLTGSQPGVGTDATALGLTVVSFVGVAEKRSAAVDSFFWIAASAALLVLGALAVTLLVTTVQRPLLRLFLESRRIGRGDLNRPVTVPKYGEAARIGAALDRLRRQLLGEPGAEAGGPRGGRRSRIGTRALLAVSGILLLVWSAPLLLTLNRAGASVDVPRTIVDDQRERTDTLADRVRRALNEGHADLTSVASAISDRTTPAELTKLLERTRNQHGRYESLYVLSAEGTVMARTGAKPHHPAGTAPSKQPVTLVDSGNRPVITEYAEAPGLPGASVVGELRIDFLNALLKRPGLGEVRVVDAGHRVIGGNNGYLAFTPLSDPGLDALVNAANEKAGAAGKSGTDEKAEKGPRARSTLLRDGGVFVAAAAPMTGGGVAQPLEWTVVTRQPAKGLEIPAYTAQNRTVLAGLLGLTGAVACLGWIHIIIVRPLRDLARRAEDLADGDRRTVVYPTHHDEVGAVTRSLEVIRLQLLEQRKRDAAGVGTGGRTPGRATPAGRN</sequence>
<evidence type="ECO:0000256" key="2">
    <source>
        <dbReference type="ARBA" id="ARBA00022989"/>
    </source>
</evidence>
<evidence type="ECO:0000313" key="7">
    <source>
        <dbReference type="Proteomes" id="UP000037084"/>
    </source>
</evidence>
<dbReference type="GO" id="GO:0016020">
    <property type="term" value="C:membrane"/>
    <property type="evidence" value="ECO:0007669"/>
    <property type="project" value="InterPro"/>
</dbReference>
<dbReference type="SUPFAM" id="SSF158472">
    <property type="entry name" value="HAMP domain-like"/>
    <property type="match status" value="1"/>
</dbReference>
<dbReference type="GO" id="GO:0007165">
    <property type="term" value="P:signal transduction"/>
    <property type="evidence" value="ECO:0007669"/>
    <property type="project" value="InterPro"/>
</dbReference>
<evidence type="ECO:0000313" key="6">
    <source>
        <dbReference type="EMBL" id="KOG48538.1"/>
    </source>
</evidence>
<feature type="domain" description="HAMP" evidence="5">
    <location>
        <begin position="696"/>
        <end position="748"/>
    </location>
</feature>
<keyword evidence="2 4" id="KW-1133">Transmembrane helix</keyword>
<feature type="transmembrane region" description="Helical" evidence="4">
    <location>
        <begin position="401"/>
        <end position="421"/>
    </location>
</feature>
<evidence type="ECO:0000256" key="4">
    <source>
        <dbReference type="SAM" id="Phobius"/>
    </source>
</evidence>
<reference evidence="7" key="1">
    <citation type="submission" date="2015-07" db="EMBL/GenBank/DDBJ databases">
        <authorList>
            <consortium name="Consortium for Microbial Forensics and Genomics (microFORGE)"/>
            <person name="Knight B.M."/>
            <person name="Roberts D.P."/>
            <person name="Lin D."/>
            <person name="Hari K."/>
            <person name="Fletcher J."/>
            <person name="Melcher U."/>
            <person name="Blagden T."/>
            <person name="Winegar R.A."/>
        </authorList>
    </citation>
    <scope>NUCLEOTIDE SEQUENCE [LARGE SCALE GENOMIC DNA]</scope>
    <source>
        <strain evidence="7">NRRL B-1447</strain>
    </source>
</reference>
<dbReference type="EMBL" id="LGUV01000289">
    <property type="protein sequence ID" value="KOG48538.1"/>
    <property type="molecule type" value="Genomic_DNA"/>
</dbReference>
<dbReference type="InterPro" id="IPR003660">
    <property type="entry name" value="HAMP_dom"/>
</dbReference>
<dbReference type="CDD" id="cd06225">
    <property type="entry name" value="HAMP"/>
    <property type="match status" value="1"/>
</dbReference>
<accession>A0A0L8MDS7</accession>
<feature type="transmembrane region" description="Helical" evidence="4">
    <location>
        <begin position="309"/>
        <end position="330"/>
    </location>
</feature>
<keyword evidence="6" id="KW-0808">Transferase</keyword>
<dbReference type="GO" id="GO:0016301">
    <property type="term" value="F:kinase activity"/>
    <property type="evidence" value="ECO:0007669"/>
    <property type="project" value="UniProtKB-KW"/>
</dbReference>
<evidence type="ECO:0000256" key="3">
    <source>
        <dbReference type="SAM" id="MobiDB-lite"/>
    </source>
</evidence>